<proteinExistence type="predicted"/>
<reference evidence="2" key="1">
    <citation type="submission" date="2020-10" db="EMBL/GenBank/DDBJ databases">
        <title>Taxonomic study of unclassified bacteria belonging to the class Ktedonobacteria.</title>
        <authorList>
            <person name="Yabe S."/>
            <person name="Wang C.M."/>
            <person name="Zheng Y."/>
            <person name="Sakai Y."/>
            <person name="Cavaletti L."/>
            <person name="Monciardini P."/>
            <person name="Donadio S."/>
        </authorList>
    </citation>
    <scope>NUCLEOTIDE SEQUENCE</scope>
    <source>
        <strain evidence="2">SOSP1-1</strain>
    </source>
</reference>
<accession>A0A8J3HY15</accession>
<dbReference type="RefSeq" id="WP_220195677.1">
    <property type="nucleotide sequence ID" value="NZ_BNJF01000002.1"/>
</dbReference>
<evidence type="ECO:0000313" key="2">
    <source>
        <dbReference type="EMBL" id="GHO46292.1"/>
    </source>
</evidence>
<dbReference type="CDD" id="cd04301">
    <property type="entry name" value="NAT_SF"/>
    <property type="match status" value="1"/>
</dbReference>
<sequence length="193" mass="21883">MIEKLELVKPGPEHGSAYLAMVDEHLTYGEEYNYNNIELARTNFAAFVRELEEEAQGIGLPPGFPAQQTYLLLKDGEVVIGEIRFRPHLEPPYERFNGHSGYNVRPSYRGKGYGTRQLALLLAETRKWDLPGISFTIEDENPASVRIIEKNGGRLLYVKNNPILACLEEGQGELVVRDVVMEGVRCSLYWIDL</sequence>
<dbReference type="Gene3D" id="3.40.630.30">
    <property type="match status" value="1"/>
</dbReference>
<gene>
    <name evidence="2" type="ORF">KSX_44550</name>
</gene>
<name>A0A8J3HY15_9CHLR</name>
<dbReference type="SUPFAM" id="SSF55729">
    <property type="entry name" value="Acyl-CoA N-acyltransferases (Nat)"/>
    <property type="match status" value="1"/>
</dbReference>
<dbReference type="InterPro" id="IPR016181">
    <property type="entry name" value="Acyl_CoA_acyltransferase"/>
</dbReference>
<dbReference type="PROSITE" id="PS51186">
    <property type="entry name" value="GNAT"/>
    <property type="match status" value="1"/>
</dbReference>
<evidence type="ECO:0000313" key="3">
    <source>
        <dbReference type="Proteomes" id="UP000612362"/>
    </source>
</evidence>
<dbReference type="Pfam" id="PF13302">
    <property type="entry name" value="Acetyltransf_3"/>
    <property type="match status" value="1"/>
</dbReference>
<dbReference type="GO" id="GO:0016747">
    <property type="term" value="F:acyltransferase activity, transferring groups other than amino-acyl groups"/>
    <property type="evidence" value="ECO:0007669"/>
    <property type="project" value="InterPro"/>
</dbReference>
<dbReference type="PANTHER" id="PTHR39173">
    <property type="entry name" value="ACETYLTRANSFERASE"/>
    <property type="match status" value="1"/>
</dbReference>
<protein>
    <recommendedName>
        <fullName evidence="1">N-acetyltransferase domain-containing protein</fullName>
    </recommendedName>
</protein>
<organism evidence="2 3">
    <name type="scientific">Ktedonospora formicarum</name>
    <dbReference type="NCBI Taxonomy" id="2778364"/>
    <lineage>
        <taxon>Bacteria</taxon>
        <taxon>Bacillati</taxon>
        <taxon>Chloroflexota</taxon>
        <taxon>Ktedonobacteria</taxon>
        <taxon>Ktedonobacterales</taxon>
        <taxon>Ktedonobacteraceae</taxon>
        <taxon>Ktedonospora</taxon>
    </lineage>
</organism>
<dbReference type="AlphaFoldDB" id="A0A8J3HY15"/>
<evidence type="ECO:0000259" key="1">
    <source>
        <dbReference type="PROSITE" id="PS51186"/>
    </source>
</evidence>
<dbReference type="PANTHER" id="PTHR39173:SF1">
    <property type="entry name" value="ACETYLTRANSFERASE"/>
    <property type="match status" value="1"/>
</dbReference>
<dbReference type="InterPro" id="IPR000182">
    <property type="entry name" value="GNAT_dom"/>
</dbReference>
<feature type="domain" description="N-acetyltransferase" evidence="1">
    <location>
        <begin position="19"/>
        <end position="173"/>
    </location>
</feature>
<keyword evidence="3" id="KW-1185">Reference proteome</keyword>
<dbReference type="EMBL" id="BNJF01000002">
    <property type="protein sequence ID" value="GHO46292.1"/>
    <property type="molecule type" value="Genomic_DNA"/>
</dbReference>
<dbReference type="Proteomes" id="UP000612362">
    <property type="component" value="Unassembled WGS sequence"/>
</dbReference>
<comment type="caution">
    <text evidence="2">The sequence shown here is derived from an EMBL/GenBank/DDBJ whole genome shotgun (WGS) entry which is preliminary data.</text>
</comment>